<keyword evidence="2" id="KW-1185">Reference proteome</keyword>
<reference evidence="1" key="1">
    <citation type="submission" date="2014-02" db="EMBL/GenBank/DDBJ databases">
        <title>Expanding our view of genomic diversity in Candidatus Accumulibacter clades.</title>
        <authorList>
            <person name="Skennerton C.T."/>
            <person name="Barr J.J."/>
            <person name="Slater F.R."/>
            <person name="Bond P.L."/>
            <person name="Tyson G.W."/>
        </authorList>
    </citation>
    <scope>NUCLEOTIDE SEQUENCE [LARGE SCALE GENOMIC DNA]</scope>
</reference>
<sequence length="111" mass="12187">MSKLAGIKPTPRQAMEWVKEVGNGQRRLVFSEQAEARMKNRYIGRRQVLETLKNGLVSEPLHKDAGDDWRCNLSWFYAGARLTVGVIFKLGDAQEGGAGGELAVVATVVEG</sequence>
<evidence type="ECO:0000313" key="1">
    <source>
        <dbReference type="EMBL" id="EXI90795.1"/>
    </source>
</evidence>
<protein>
    <recommendedName>
        <fullName evidence="3">DUF4258 domain-containing protein</fullName>
    </recommendedName>
</protein>
<organism evidence="1 2">
    <name type="scientific">Accumulibacter regalis</name>
    <dbReference type="NCBI Taxonomy" id="522306"/>
    <lineage>
        <taxon>Bacteria</taxon>
        <taxon>Pseudomonadati</taxon>
        <taxon>Pseudomonadota</taxon>
        <taxon>Betaproteobacteria</taxon>
        <taxon>Candidatus Accumulibacter</taxon>
    </lineage>
</organism>
<gene>
    <name evidence="1" type="ORF">AW11_00653</name>
</gene>
<evidence type="ECO:0000313" key="2">
    <source>
        <dbReference type="Proteomes" id="UP000022141"/>
    </source>
</evidence>
<name>A0A011QNX0_ACCRE</name>
<dbReference type="PATRIC" id="fig|1454004.3.peg.680"/>
<evidence type="ECO:0008006" key="3">
    <source>
        <dbReference type="Google" id="ProtNLM"/>
    </source>
</evidence>
<comment type="caution">
    <text evidence="1">The sequence shown here is derived from an EMBL/GenBank/DDBJ whole genome shotgun (WGS) entry which is preliminary data.</text>
</comment>
<dbReference type="Proteomes" id="UP000022141">
    <property type="component" value="Unassembled WGS sequence"/>
</dbReference>
<accession>A0A011QNX0</accession>
<proteinExistence type="predicted"/>
<dbReference type="EMBL" id="JEMY01000004">
    <property type="protein sequence ID" value="EXI90795.1"/>
    <property type="molecule type" value="Genomic_DNA"/>
</dbReference>
<dbReference type="AlphaFoldDB" id="A0A011QNX0"/>